<keyword evidence="1" id="KW-0479">Metal-binding</keyword>
<dbReference type="SMART" id="SM00184">
    <property type="entry name" value="RING"/>
    <property type="match status" value="1"/>
</dbReference>
<dbReference type="PANTHER" id="PTHR45676:SF84">
    <property type="entry name" value="RING-TYPE DOMAIN-CONTAINING PROTEIN"/>
    <property type="match status" value="1"/>
</dbReference>
<dbReference type="FunCoup" id="A0A200QEL7">
    <property type="interactions" value="1"/>
</dbReference>
<evidence type="ECO:0000259" key="3">
    <source>
        <dbReference type="PROSITE" id="PS50089"/>
    </source>
</evidence>
<dbReference type="OrthoDB" id="9984778at2759"/>
<organism evidence="4 5">
    <name type="scientific">Macleaya cordata</name>
    <name type="common">Five-seeded plume-poppy</name>
    <name type="synonym">Bocconia cordata</name>
    <dbReference type="NCBI Taxonomy" id="56857"/>
    <lineage>
        <taxon>Eukaryota</taxon>
        <taxon>Viridiplantae</taxon>
        <taxon>Streptophyta</taxon>
        <taxon>Embryophyta</taxon>
        <taxon>Tracheophyta</taxon>
        <taxon>Spermatophyta</taxon>
        <taxon>Magnoliopsida</taxon>
        <taxon>Ranunculales</taxon>
        <taxon>Papaveraceae</taxon>
        <taxon>Papaveroideae</taxon>
        <taxon>Macleaya</taxon>
    </lineage>
</organism>
<dbReference type="Pfam" id="PF13639">
    <property type="entry name" value="zf-RING_2"/>
    <property type="match status" value="1"/>
</dbReference>
<dbReference type="AlphaFoldDB" id="A0A200QEL7"/>
<keyword evidence="1" id="KW-0862">Zinc</keyword>
<dbReference type="CDD" id="cd16461">
    <property type="entry name" value="RING-H2_EL5-like"/>
    <property type="match status" value="1"/>
</dbReference>
<feature type="domain" description="RING-type" evidence="3">
    <location>
        <begin position="97"/>
        <end position="139"/>
    </location>
</feature>
<evidence type="ECO:0000256" key="1">
    <source>
        <dbReference type="PROSITE-ProRule" id="PRU00175"/>
    </source>
</evidence>
<evidence type="ECO:0000313" key="5">
    <source>
        <dbReference type="Proteomes" id="UP000195402"/>
    </source>
</evidence>
<keyword evidence="2" id="KW-0812">Transmembrane</keyword>
<dbReference type="OMA" id="TRWCNEN"/>
<keyword evidence="1" id="KW-0863">Zinc-finger</keyword>
<dbReference type="InterPro" id="IPR013083">
    <property type="entry name" value="Znf_RING/FYVE/PHD"/>
</dbReference>
<reference evidence="4 5" key="1">
    <citation type="journal article" date="2017" name="Mol. Plant">
        <title>The Genome of Medicinal Plant Macleaya cordata Provides New Insights into Benzylisoquinoline Alkaloids Metabolism.</title>
        <authorList>
            <person name="Liu X."/>
            <person name="Liu Y."/>
            <person name="Huang P."/>
            <person name="Ma Y."/>
            <person name="Qing Z."/>
            <person name="Tang Q."/>
            <person name="Cao H."/>
            <person name="Cheng P."/>
            <person name="Zheng Y."/>
            <person name="Yuan Z."/>
            <person name="Zhou Y."/>
            <person name="Liu J."/>
            <person name="Tang Z."/>
            <person name="Zhuo Y."/>
            <person name="Zhang Y."/>
            <person name="Yu L."/>
            <person name="Huang J."/>
            <person name="Yang P."/>
            <person name="Peng Q."/>
            <person name="Zhang J."/>
            <person name="Jiang W."/>
            <person name="Zhang Z."/>
            <person name="Lin K."/>
            <person name="Ro D.K."/>
            <person name="Chen X."/>
            <person name="Xiong X."/>
            <person name="Shang Y."/>
            <person name="Huang S."/>
            <person name="Zeng J."/>
        </authorList>
    </citation>
    <scope>NUCLEOTIDE SEQUENCE [LARGE SCALE GENOMIC DNA]</scope>
    <source>
        <strain evidence="5">cv. BLH2017</strain>
        <tissue evidence="4">Root</tissue>
    </source>
</reference>
<comment type="caution">
    <text evidence="4">The sequence shown here is derived from an EMBL/GenBank/DDBJ whole genome shotgun (WGS) entry which is preliminary data.</text>
</comment>
<dbReference type="STRING" id="56857.A0A200QEL7"/>
<proteinExistence type="predicted"/>
<gene>
    <name evidence="4" type="ORF">BVC80_901g41</name>
</gene>
<dbReference type="GO" id="GO:0008270">
    <property type="term" value="F:zinc ion binding"/>
    <property type="evidence" value="ECO:0007669"/>
    <property type="project" value="UniProtKB-KW"/>
</dbReference>
<dbReference type="InterPro" id="IPR001841">
    <property type="entry name" value="Znf_RING"/>
</dbReference>
<protein>
    <submittedName>
        <fullName evidence="4">Zinc finger protein</fullName>
    </submittedName>
</protein>
<keyword evidence="2" id="KW-1133">Transmembrane helix</keyword>
<evidence type="ECO:0000256" key="2">
    <source>
        <dbReference type="SAM" id="Phobius"/>
    </source>
</evidence>
<keyword evidence="5" id="KW-1185">Reference proteome</keyword>
<name>A0A200QEL7_MACCD</name>
<accession>A0A200QEL7</accession>
<evidence type="ECO:0000313" key="4">
    <source>
        <dbReference type="EMBL" id="OVA08916.1"/>
    </source>
</evidence>
<feature type="transmembrane region" description="Helical" evidence="2">
    <location>
        <begin position="20"/>
        <end position="47"/>
    </location>
</feature>
<dbReference type="UniPathway" id="UPA00143"/>
<dbReference type="Proteomes" id="UP000195402">
    <property type="component" value="Unassembled WGS sequence"/>
</dbReference>
<dbReference type="SUPFAM" id="SSF57850">
    <property type="entry name" value="RING/U-box"/>
    <property type="match status" value="1"/>
</dbReference>
<dbReference type="InParanoid" id="A0A200QEL7"/>
<dbReference type="GO" id="GO:0016567">
    <property type="term" value="P:protein ubiquitination"/>
    <property type="evidence" value="ECO:0007669"/>
    <property type="project" value="UniProtKB-UniPathway"/>
</dbReference>
<dbReference type="PROSITE" id="PS50089">
    <property type="entry name" value="ZF_RING_2"/>
    <property type="match status" value="1"/>
</dbReference>
<keyword evidence="2" id="KW-0472">Membrane</keyword>
<dbReference type="EMBL" id="MVGT01002234">
    <property type="protein sequence ID" value="OVA08916.1"/>
    <property type="molecule type" value="Genomic_DNA"/>
</dbReference>
<sequence length="175" mass="19600">MASLQPPPPPPSLPIHNLSPFYYGLIVIGSTAVVLAIYNIIVVGWCIPRRERQLRRSPNQSLPEFTSSSFEENSNSRLISTFKYRKEEDEKTFNNECVVCLSVFEDGQDVRQLSLCKHSFHAPCIDMWLNSHFDCPLCRATVGVGPSPVFHAPVSSLQEEREVIAVLRPDSGSLV</sequence>
<dbReference type="Gene3D" id="3.30.40.10">
    <property type="entry name" value="Zinc/RING finger domain, C3HC4 (zinc finger)"/>
    <property type="match status" value="1"/>
</dbReference>
<dbReference type="PANTHER" id="PTHR45676">
    <property type="entry name" value="RING-H2 FINGER PROTEIN ATL51-RELATED"/>
    <property type="match status" value="1"/>
</dbReference>